<evidence type="ECO:0000313" key="2">
    <source>
        <dbReference type="Proteomes" id="UP001284601"/>
    </source>
</evidence>
<organism evidence="1 2">
    <name type="scientific">Conexibacter stalactiti</name>
    <dbReference type="NCBI Taxonomy" id="1940611"/>
    <lineage>
        <taxon>Bacteria</taxon>
        <taxon>Bacillati</taxon>
        <taxon>Actinomycetota</taxon>
        <taxon>Thermoleophilia</taxon>
        <taxon>Solirubrobacterales</taxon>
        <taxon>Conexibacteraceae</taxon>
        <taxon>Conexibacter</taxon>
    </lineage>
</organism>
<reference evidence="2" key="1">
    <citation type="submission" date="2023-07" db="EMBL/GenBank/DDBJ databases">
        <title>Conexibacter stalactiti sp. nov., isolated from stalactites in a lava cave and emended description of the genus Conexibacter.</title>
        <authorList>
            <person name="Lee S.D."/>
        </authorList>
    </citation>
    <scope>NUCLEOTIDE SEQUENCE [LARGE SCALE GENOMIC DNA]</scope>
    <source>
        <strain evidence="2">KCTC 39840</strain>
    </source>
</reference>
<dbReference type="Gene3D" id="3.10.310.10">
    <property type="entry name" value="Diaminopimelate Epimerase, Chain A, domain 1"/>
    <property type="match status" value="2"/>
</dbReference>
<comment type="caution">
    <text evidence="1">The sequence shown here is derived from an EMBL/GenBank/DDBJ whole genome shotgun (WGS) entry which is preliminary data.</text>
</comment>
<proteinExistence type="predicted"/>
<accession>A0ABU4HQR6</accession>
<dbReference type="PANTHER" id="PTHR13774">
    <property type="entry name" value="PHENAZINE BIOSYNTHESIS PROTEIN"/>
    <property type="match status" value="1"/>
</dbReference>
<dbReference type="NCBIfam" id="TIGR00654">
    <property type="entry name" value="PhzF_family"/>
    <property type="match status" value="1"/>
</dbReference>
<dbReference type="PANTHER" id="PTHR13774:SF32">
    <property type="entry name" value="ANTISENSE-ENHANCING SEQUENCE 1"/>
    <property type="match status" value="1"/>
</dbReference>
<reference evidence="1 2" key="2">
    <citation type="submission" date="2023-10" db="EMBL/GenBank/DDBJ databases">
        <authorList>
            <person name="Han X.F."/>
        </authorList>
    </citation>
    <scope>NUCLEOTIDE SEQUENCE [LARGE SCALE GENOMIC DNA]</scope>
    <source>
        <strain evidence="1 2">KCTC 39840</strain>
    </source>
</reference>
<dbReference type="RefSeq" id="WP_318597428.1">
    <property type="nucleotide sequence ID" value="NZ_JAWSTH010000027.1"/>
</dbReference>
<dbReference type="PIRSF" id="PIRSF016184">
    <property type="entry name" value="PhzC_PhzF"/>
    <property type="match status" value="1"/>
</dbReference>
<dbReference type="InterPro" id="IPR003719">
    <property type="entry name" value="Phenazine_PhzF-like"/>
</dbReference>
<name>A0ABU4HQR6_9ACTN</name>
<dbReference type="Pfam" id="PF02567">
    <property type="entry name" value="PhzC-PhzF"/>
    <property type="match status" value="1"/>
</dbReference>
<evidence type="ECO:0000313" key="1">
    <source>
        <dbReference type="EMBL" id="MDW5595094.1"/>
    </source>
</evidence>
<gene>
    <name evidence="1" type="ORF">R7226_12140</name>
</gene>
<sequence>MAARRYTLLDVFTATPLEGNGLAVVHDADGLDDATMLAFARETRLSETTFIQTPSDEAASAGADYRNRIWTVARELPFAGHPSLGTAVAVARAAGASGTVRYVQQTGAGLQPVEVTLDLDGDRAYASMLQEPADFGPEVERAAALAAIGLTAADGDPELPPQVVSTGVPQLIVPLRDGDAAVRATPDYAALAALLNPLGAVTLYAASCAPDPEHGRVHARSFAFDAGIGEDPATGSAAGPLCAYLHARTGTPRVTISQGVEMGRPSRLEAAVEGDRVRVGGDVVVVVDGTLRL</sequence>
<keyword evidence="2" id="KW-1185">Reference proteome</keyword>
<protein>
    <submittedName>
        <fullName evidence="1">PhzF family phenazine biosynthesis protein</fullName>
    </submittedName>
</protein>
<dbReference type="SUPFAM" id="SSF54506">
    <property type="entry name" value="Diaminopimelate epimerase-like"/>
    <property type="match status" value="1"/>
</dbReference>
<dbReference type="Proteomes" id="UP001284601">
    <property type="component" value="Unassembled WGS sequence"/>
</dbReference>
<dbReference type="EMBL" id="JAWSTH010000027">
    <property type="protein sequence ID" value="MDW5595094.1"/>
    <property type="molecule type" value="Genomic_DNA"/>
</dbReference>